<sequence>MRHVAASWATHGSPVPLRLPPTCRPQDYGGRDLAKTKRGGNTKGGPRADEMARPRKVYVLLPLQKVALRLFIVSLSRGEGEGELAEVEAKAKAKAKAVAPPDRMVKIEMEAAEALADLAHLAAGGTESGSRSRNRSRSSSGGKVAGRARKRVKTESSLSHSGLNLVDLSLSRPDLAQANLDSAAAGYDCEQLFAPMRVIVTDSLPAIRLGDGNWNPIFQSLRRRWSLSYVQAQPDLRSKDSAVLSLPQHEKSRDNSMSNRAKSEQQAQPSNQSRVSTTGHVFLGGGRSRQNLSEAEKEAKRLRRVLANRESARRTIRRRQALCEELTRKAAELTEENEKLIKGKEAALRELQMLETRNKQLKAKMAKAVKCEVVGTTSEIMPASGEMPASSLNFLMLLHNNPLAPVVWPPIFQSPSTGQAHQVPPTLPFIPANVTTEASFKPHPPHERGPLNISGPRTPVYILPCPWFFPFPNQVHHFESSHCPKSDRGDKPVDDQHGATSTRTAVSSENCDSSFPASAETEAPGPIRLGLLNDLNQIPVESPVDQGCQQVGLQCEEAASEPKQASFMGTETVRHEIESEPHPANGTNVVEAPSSAGLTTLSVEHRESVTASGDKKLISMNAAAEARRRRKERTKLKAMHGRQY</sequence>
<dbReference type="AlphaFoldDB" id="A0A2I0J0U2"/>
<dbReference type="CDD" id="cd14702">
    <property type="entry name" value="bZIP_plant_GBF1"/>
    <property type="match status" value="1"/>
</dbReference>
<feature type="compositionally biased region" description="Low complexity" evidence="7">
    <location>
        <begin position="124"/>
        <end position="142"/>
    </location>
</feature>
<keyword evidence="4" id="KW-0238">DNA-binding</keyword>
<evidence type="ECO:0000256" key="7">
    <source>
        <dbReference type="SAM" id="MobiDB-lite"/>
    </source>
</evidence>
<dbReference type="SUPFAM" id="SSF57959">
    <property type="entry name" value="Leucine zipper domain"/>
    <property type="match status" value="1"/>
</dbReference>
<feature type="compositionally biased region" description="Polar residues" evidence="7">
    <location>
        <begin position="498"/>
        <end position="516"/>
    </location>
</feature>
<keyword evidence="10" id="KW-1185">Reference proteome</keyword>
<dbReference type="GO" id="GO:0003700">
    <property type="term" value="F:DNA-binding transcription factor activity"/>
    <property type="evidence" value="ECO:0007669"/>
    <property type="project" value="InterPro"/>
</dbReference>
<feature type="compositionally biased region" description="Polar residues" evidence="7">
    <location>
        <begin position="255"/>
        <end position="279"/>
    </location>
</feature>
<evidence type="ECO:0000256" key="5">
    <source>
        <dbReference type="ARBA" id="ARBA00023163"/>
    </source>
</evidence>
<dbReference type="PROSITE" id="PS50217">
    <property type="entry name" value="BZIP"/>
    <property type="match status" value="1"/>
</dbReference>
<keyword evidence="3" id="KW-0805">Transcription regulation</keyword>
<dbReference type="GO" id="GO:0043565">
    <property type="term" value="F:sequence-specific DNA binding"/>
    <property type="evidence" value="ECO:0007669"/>
    <property type="project" value="InterPro"/>
</dbReference>
<dbReference type="Pfam" id="PF00170">
    <property type="entry name" value="bZIP_1"/>
    <property type="match status" value="1"/>
</dbReference>
<accession>A0A2I0J0U2</accession>
<dbReference type="InterPro" id="IPR045314">
    <property type="entry name" value="bZIP_plant_GBF1"/>
</dbReference>
<proteinExistence type="inferred from homology"/>
<reference evidence="9 10" key="1">
    <citation type="submission" date="2017-11" db="EMBL/GenBank/DDBJ databases">
        <title>De-novo sequencing of pomegranate (Punica granatum L.) genome.</title>
        <authorList>
            <person name="Akparov Z."/>
            <person name="Amiraslanov A."/>
            <person name="Hajiyeva S."/>
            <person name="Abbasov M."/>
            <person name="Kaur K."/>
            <person name="Hamwieh A."/>
            <person name="Solovyev V."/>
            <person name="Salamov A."/>
            <person name="Braich B."/>
            <person name="Kosarev P."/>
            <person name="Mahmoud A."/>
            <person name="Hajiyev E."/>
            <person name="Babayeva S."/>
            <person name="Izzatullayeva V."/>
            <person name="Mammadov A."/>
            <person name="Mammadov A."/>
            <person name="Sharifova S."/>
            <person name="Ojaghi J."/>
            <person name="Eynullazada K."/>
            <person name="Bayramov B."/>
            <person name="Abdulazimova A."/>
            <person name="Shahmuradov I."/>
        </authorList>
    </citation>
    <scope>NUCLEOTIDE SEQUENCE [LARGE SCALE GENOMIC DNA]</scope>
    <source>
        <strain evidence="10">cv. AG2017</strain>
        <tissue evidence="9">Leaf</tissue>
    </source>
</reference>
<evidence type="ECO:0000256" key="3">
    <source>
        <dbReference type="ARBA" id="ARBA00023015"/>
    </source>
</evidence>
<dbReference type="Gene3D" id="1.20.5.170">
    <property type="match status" value="1"/>
</dbReference>
<protein>
    <recommendedName>
        <fullName evidence="8">BZIP domain-containing protein</fullName>
    </recommendedName>
</protein>
<feature type="region of interest" description="Disordered" evidence="7">
    <location>
        <begin position="240"/>
        <end position="294"/>
    </location>
</feature>
<evidence type="ECO:0000256" key="1">
    <source>
        <dbReference type="ARBA" id="ARBA00004123"/>
    </source>
</evidence>
<comment type="subcellular location">
    <subcellularLocation>
        <location evidence="1">Nucleus</location>
    </subcellularLocation>
</comment>
<dbReference type="InterPro" id="IPR004827">
    <property type="entry name" value="bZIP"/>
</dbReference>
<evidence type="ECO:0000256" key="4">
    <source>
        <dbReference type="ARBA" id="ARBA00023125"/>
    </source>
</evidence>
<organism evidence="9 10">
    <name type="scientific">Punica granatum</name>
    <name type="common">Pomegranate</name>
    <dbReference type="NCBI Taxonomy" id="22663"/>
    <lineage>
        <taxon>Eukaryota</taxon>
        <taxon>Viridiplantae</taxon>
        <taxon>Streptophyta</taxon>
        <taxon>Embryophyta</taxon>
        <taxon>Tracheophyta</taxon>
        <taxon>Spermatophyta</taxon>
        <taxon>Magnoliopsida</taxon>
        <taxon>eudicotyledons</taxon>
        <taxon>Gunneridae</taxon>
        <taxon>Pentapetalae</taxon>
        <taxon>rosids</taxon>
        <taxon>malvids</taxon>
        <taxon>Myrtales</taxon>
        <taxon>Lythraceae</taxon>
        <taxon>Punica</taxon>
    </lineage>
</organism>
<evidence type="ECO:0000259" key="8">
    <source>
        <dbReference type="PROSITE" id="PS50217"/>
    </source>
</evidence>
<dbReference type="GO" id="GO:0005634">
    <property type="term" value="C:nucleus"/>
    <property type="evidence" value="ECO:0007669"/>
    <property type="project" value="UniProtKB-SubCell"/>
</dbReference>
<gene>
    <name evidence="9" type="ORF">CRG98_030244</name>
</gene>
<feature type="compositionally biased region" description="Basic and acidic residues" evidence="7">
    <location>
        <begin position="479"/>
        <end position="497"/>
    </location>
</feature>
<feature type="region of interest" description="Disordered" evidence="7">
    <location>
        <begin position="124"/>
        <end position="156"/>
    </location>
</feature>
<dbReference type="InterPro" id="IPR044827">
    <property type="entry name" value="GBF-like"/>
</dbReference>
<dbReference type="SMART" id="SM00338">
    <property type="entry name" value="BRLZ"/>
    <property type="match status" value="1"/>
</dbReference>
<dbReference type="PANTHER" id="PTHR45967:SF28">
    <property type="entry name" value="BASIC-LEUCINE ZIPPER (BZIP) TRANSCRIPTION FACTOR FAMILY PROTEIN"/>
    <property type="match status" value="1"/>
</dbReference>
<keyword evidence="6" id="KW-0539">Nucleus</keyword>
<dbReference type="PANTHER" id="PTHR45967">
    <property type="entry name" value="G-BOX-BINDING FACTOR 3-RELATED"/>
    <property type="match status" value="1"/>
</dbReference>
<keyword evidence="5" id="KW-0804">Transcription</keyword>
<evidence type="ECO:0000256" key="2">
    <source>
        <dbReference type="ARBA" id="ARBA00007163"/>
    </source>
</evidence>
<feature type="region of interest" description="Disordered" evidence="7">
    <location>
        <begin position="1"/>
        <end position="49"/>
    </location>
</feature>
<feature type="region of interest" description="Disordered" evidence="7">
    <location>
        <begin position="479"/>
        <end position="522"/>
    </location>
</feature>
<feature type="domain" description="BZIP" evidence="8">
    <location>
        <begin position="298"/>
        <end position="361"/>
    </location>
</feature>
<dbReference type="STRING" id="22663.A0A2I0J0U2"/>
<dbReference type="EMBL" id="PGOL01002250">
    <property type="protein sequence ID" value="PKI49316.1"/>
    <property type="molecule type" value="Genomic_DNA"/>
</dbReference>
<comment type="similarity">
    <text evidence="2">Belongs to the bZIP family.</text>
</comment>
<dbReference type="InterPro" id="IPR046347">
    <property type="entry name" value="bZIP_sf"/>
</dbReference>
<evidence type="ECO:0000313" key="10">
    <source>
        <dbReference type="Proteomes" id="UP000233551"/>
    </source>
</evidence>
<dbReference type="Proteomes" id="UP000233551">
    <property type="component" value="Unassembled WGS sequence"/>
</dbReference>
<comment type="caution">
    <text evidence="9">The sequence shown here is derived from an EMBL/GenBank/DDBJ whole genome shotgun (WGS) entry which is preliminary data.</text>
</comment>
<name>A0A2I0J0U2_PUNGR</name>
<evidence type="ECO:0000256" key="6">
    <source>
        <dbReference type="ARBA" id="ARBA00023242"/>
    </source>
</evidence>
<evidence type="ECO:0000313" key="9">
    <source>
        <dbReference type="EMBL" id="PKI49316.1"/>
    </source>
</evidence>